<feature type="transmembrane region" description="Helical" evidence="2">
    <location>
        <begin position="221"/>
        <end position="243"/>
    </location>
</feature>
<reference evidence="5" key="1">
    <citation type="journal article" date="2019" name="Int. J. Syst. Evol. Microbiol.">
        <title>The Global Catalogue of Microorganisms (GCM) 10K type strain sequencing project: providing services to taxonomists for standard genome sequencing and annotation.</title>
        <authorList>
            <consortium name="The Broad Institute Genomics Platform"/>
            <consortium name="The Broad Institute Genome Sequencing Center for Infectious Disease"/>
            <person name="Wu L."/>
            <person name="Ma J."/>
        </authorList>
    </citation>
    <scope>NUCLEOTIDE SEQUENCE [LARGE SCALE GENOMIC DNA]</scope>
    <source>
        <strain evidence="5">JCM 18303</strain>
    </source>
</reference>
<feature type="transmembrane region" description="Helical" evidence="2">
    <location>
        <begin position="42"/>
        <end position="60"/>
    </location>
</feature>
<keyword evidence="5" id="KW-1185">Reference proteome</keyword>
<name>A0ABP9RDN1_9PSEU</name>
<dbReference type="InterPro" id="IPR000620">
    <property type="entry name" value="EamA_dom"/>
</dbReference>
<sequence>MTLAPSRVSVLPLLAVAFTVLAWASAFVAIRWVGHSYSAGPLALGRLLVGTAGLGALLLVRRTWVRPDRREWVLLVLCGVAWFAVYNVALNAAEQRVDAGTTAMLVNIGPILIALFAGALLGEGFPRWLLIGAAVACAGAVLIGFATARASVTSADVLGVVLCLVAAVTYATGVLAQKPVLRRIPALQVTFLACVIGAVACLPYLPALVREVAAAPAPATWGLAYLGLVPTALAFSTWAYALARTDAGRLGVTTYLAPPITIGMSAALLAEVPSVLAIAGGAICLVGVALSRRRSRPARTATAA</sequence>
<proteinExistence type="inferred from homology"/>
<evidence type="ECO:0000313" key="5">
    <source>
        <dbReference type="Proteomes" id="UP001428817"/>
    </source>
</evidence>
<evidence type="ECO:0000256" key="2">
    <source>
        <dbReference type="SAM" id="Phobius"/>
    </source>
</evidence>
<feature type="transmembrane region" description="Helical" evidence="2">
    <location>
        <begin position="189"/>
        <end position="209"/>
    </location>
</feature>
<feature type="domain" description="EamA" evidence="3">
    <location>
        <begin position="13"/>
        <end position="144"/>
    </location>
</feature>
<keyword evidence="2" id="KW-0472">Membrane</keyword>
<evidence type="ECO:0000313" key="4">
    <source>
        <dbReference type="EMBL" id="GAA5175770.1"/>
    </source>
</evidence>
<feature type="transmembrane region" description="Helical" evidence="2">
    <location>
        <begin position="72"/>
        <end position="90"/>
    </location>
</feature>
<feature type="transmembrane region" description="Helical" evidence="2">
    <location>
        <begin position="157"/>
        <end position="177"/>
    </location>
</feature>
<dbReference type="Pfam" id="PF00892">
    <property type="entry name" value="EamA"/>
    <property type="match status" value="2"/>
</dbReference>
<evidence type="ECO:0000256" key="1">
    <source>
        <dbReference type="ARBA" id="ARBA00007362"/>
    </source>
</evidence>
<comment type="similarity">
    <text evidence="1">Belongs to the EamA transporter family.</text>
</comment>
<dbReference type="RefSeq" id="WP_185065578.1">
    <property type="nucleotide sequence ID" value="NZ_BAABJP010000068.1"/>
</dbReference>
<keyword evidence="2" id="KW-1133">Transmembrane helix</keyword>
<dbReference type="PANTHER" id="PTHR12715">
    <property type="entry name" value="TRANSPORTER, DRUG/METABOLITE EXPORTER FAMILY"/>
    <property type="match status" value="1"/>
</dbReference>
<dbReference type="EMBL" id="BAABJP010000068">
    <property type="protein sequence ID" value="GAA5175770.1"/>
    <property type="molecule type" value="Genomic_DNA"/>
</dbReference>
<dbReference type="Proteomes" id="UP001428817">
    <property type="component" value="Unassembled WGS sequence"/>
</dbReference>
<feature type="domain" description="EamA" evidence="3">
    <location>
        <begin position="158"/>
        <end position="291"/>
    </location>
</feature>
<comment type="caution">
    <text evidence="4">The sequence shown here is derived from an EMBL/GenBank/DDBJ whole genome shotgun (WGS) entry which is preliminary data.</text>
</comment>
<feature type="transmembrane region" description="Helical" evidence="2">
    <location>
        <begin position="128"/>
        <end position="151"/>
    </location>
</feature>
<keyword evidence="2" id="KW-0812">Transmembrane</keyword>
<dbReference type="SUPFAM" id="SSF103481">
    <property type="entry name" value="Multidrug resistance efflux transporter EmrE"/>
    <property type="match status" value="2"/>
</dbReference>
<feature type="transmembrane region" description="Helical" evidence="2">
    <location>
        <begin position="102"/>
        <end position="121"/>
    </location>
</feature>
<accession>A0ABP9RDN1</accession>
<evidence type="ECO:0000259" key="3">
    <source>
        <dbReference type="Pfam" id="PF00892"/>
    </source>
</evidence>
<organism evidence="4 5">
    <name type="scientific">Pseudonocardia eucalypti</name>
    <dbReference type="NCBI Taxonomy" id="648755"/>
    <lineage>
        <taxon>Bacteria</taxon>
        <taxon>Bacillati</taxon>
        <taxon>Actinomycetota</taxon>
        <taxon>Actinomycetes</taxon>
        <taxon>Pseudonocardiales</taxon>
        <taxon>Pseudonocardiaceae</taxon>
        <taxon>Pseudonocardia</taxon>
    </lineage>
</organism>
<protein>
    <submittedName>
        <fullName evidence="4">DMT family transporter</fullName>
    </submittedName>
</protein>
<feature type="transmembrane region" description="Helical" evidence="2">
    <location>
        <begin position="250"/>
        <end position="269"/>
    </location>
</feature>
<gene>
    <name evidence="4" type="ORF">GCM10023321_82460</name>
</gene>
<dbReference type="PANTHER" id="PTHR12715:SF4">
    <property type="entry name" value="EAMA DOMAIN-CONTAINING PROTEIN"/>
    <property type="match status" value="1"/>
</dbReference>
<dbReference type="InterPro" id="IPR037185">
    <property type="entry name" value="EmrE-like"/>
</dbReference>
<feature type="transmembrane region" description="Helical" evidence="2">
    <location>
        <begin position="275"/>
        <end position="291"/>
    </location>
</feature>
<dbReference type="InterPro" id="IPR052756">
    <property type="entry name" value="Alkyne_AA_exporter"/>
</dbReference>